<reference evidence="2 3" key="1">
    <citation type="journal article" date="2014" name="Am. J. Bot.">
        <title>Genome assembly and annotation for red clover (Trifolium pratense; Fabaceae).</title>
        <authorList>
            <person name="Istvanek J."/>
            <person name="Jaros M."/>
            <person name="Krenek A."/>
            <person name="Repkova J."/>
        </authorList>
    </citation>
    <scope>NUCLEOTIDE SEQUENCE [LARGE SCALE GENOMIC DNA]</scope>
    <source>
        <strain evidence="3">cv. Tatra</strain>
        <tissue evidence="2">Young leaves</tissue>
    </source>
</reference>
<evidence type="ECO:0000313" key="2">
    <source>
        <dbReference type="EMBL" id="PNX59689.1"/>
    </source>
</evidence>
<comment type="caution">
    <text evidence="2">The sequence shown here is derived from an EMBL/GenBank/DDBJ whole genome shotgun (WGS) entry which is preliminary data.</text>
</comment>
<dbReference type="Proteomes" id="UP000236291">
    <property type="component" value="Unassembled WGS sequence"/>
</dbReference>
<evidence type="ECO:0000313" key="3">
    <source>
        <dbReference type="Proteomes" id="UP000236291"/>
    </source>
</evidence>
<name>A0A2K3K069_TRIPR</name>
<protein>
    <submittedName>
        <fullName evidence="2">Uncharacterized protein</fullName>
    </submittedName>
</protein>
<feature type="region of interest" description="Disordered" evidence="1">
    <location>
        <begin position="1"/>
        <end position="117"/>
    </location>
</feature>
<accession>A0A2K3K069</accession>
<organism evidence="2 3">
    <name type="scientific">Trifolium pratense</name>
    <name type="common">Red clover</name>
    <dbReference type="NCBI Taxonomy" id="57577"/>
    <lineage>
        <taxon>Eukaryota</taxon>
        <taxon>Viridiplantae</taxon>
        <taxon>Streptophyta</taxon>
        <taxon>Embryophyta</taxon>
        <taxon>Tracheophyta</taxon>
        <taxon>Spermatophyta</taxon>
        <taxon>Magnoliopsida</taxon>
        <taxon>eudicotyledons</taxon>
        <taxon>Gunneridae</taxon>
        <taxon>Pentapetalae</taxon>
        <taxon>rosids</taxon>
        <taxon>fabids</taxon>
        <taxon>Fabales</taxon>
        <taxon>Fabaceae</taxon>
        <taxon>Papilionoideae</taxon>
        <taxon>50 kb inversion clade</taxon>
        <taxon>NPAAA clade</taxon>
        <taxon>Hologalegina</taxon>
        <taxon>IRL clade</taxon>
        <taxon>Trifolieae</taxon>
        <taxon>Trifolium</taxon>
    </lineage>
</organism>
<proteinExistence type="predicted"/>
<feature type="compositionally biased region" description="Low complexity" evidence="1">
    <location>
        <begin position="26"/>
        <end position="41"/>
    </location>
</feature>
<reference evidence="2 3" key="2">
    <citation type="journal article" date="2017" name="Front. Plant Sci.">
        <title>Gene Classification and Mining of Molecular Markers Useful in Red Clover (Trifolium pratense) Breeding.</title>
        <authorList>
            <person name="Istvanek J."/>
            <person name="Dluhosova J."/>
            <person name="Dluhos P."/>
            <person name="Patkova L."/>
            <person name="Nedelnik J."/>
            <person name="Repkova J."/>
        </authorList>
    </citation>
    <scope>NUCLEOTIDE SEQUENCE [LARGE SCALE GENOMIC DNA]</scope>
    <source>
        <strain evidence="3">cv. Tatra</strain>
        <tissue evidence="2">Young leaves</tissue>
    </source>
</reference>
<sequence length="117" mass="12464">EVAEGGADGDRESVAVDGEEGERGAPTTEETTKETPVAPETQDPLVVETKEVVTEEEAKEENSEAAKETKESVEEVKEEATIIEEAKATGQDESAPSPAATVVEDENKPVEEVKSQH</sequence>
<evidence type="ECO:0000256" key="1">
    <source>
        <dbReference type="SAM" id="MobiDB-lite"/>
    </source>
</evidence>
<feature type="compositionally biased region" description="Basic and acidic residues" evidence="1">
    <location>
        <begin position="105"/>
        <end position="117"/>
    </location>
</feature>
<feature type="non-terminal residue" evidence="2">
    <location>
        <position position="1"/>
    </location>
</feature>
<gene>
    <name evidence="2" type="ORF">L195_g059812</name>
</gene>
<dbReference type="AlphaFoldDB" id="A0A2K3K069"/>
<feature type="compositionally biased region" description="Basic and acidic residues" evidence="1">
    <location>
        <begin position="60"/>
        <end position="87"/>
    </location>
</feature>
<dbReference type="EMBL" id="ASHM01133125">
    <property type="protein sequence ID" value="PNX59689.1"/>
    <property type="molecule type" value="Genomic_DNA"/>
</dbReference>